<dbReference type="GO" id="GO:0012505">
    <property type="term" value="C:endomembrane system"/>
    <property type="evidence" value="ECO:0007669"/>
    <property type="project" value="UniProtKB-SubCell"/>
</dbReference>
<dbReference type="RefSeq" id="WP_215611896.1">
    <property type="nucleotide sequence ID" value="NZ_CP076135.1"/>
</dbReference>
<keyword evidence="2" id="KW-0813">Transport</keyword>
<comment type="subcellular location">
    <subcellularLocation>
        <location evidence="1">Endomembrane system</location>
    </subcellularLocation>
</comment>
<accession>A0A975NJ77</accession>
<dbReference type="Proteomes" id="UP000680805">
    <property type="component" value="Chromosome"/>
</dbReference>
<evidence type="ECO:0000256" key="3">
    <source>
        <dbReference type="ARBA" id="ARBA00022475"/>
    </source>
</evidence>
<dbReference type="CDD" id="cd13553">
    <property type="entry name" value="PBP2_NrtA_CpmA_like"/>
    <property type="match status" value="1"/>
</dbReference>
<keyword evidence="4" id="KW-0997">Cell inner membrane</keyword>
<reference evidence="6" key="1">
    <citation type="submission" date="2021-06" db="EMBL/GenBank/DDBJ databases">
        <title>Bradyrhizobium sp. S2-11-2 Genome sequencing.</title>
        <authorList>
            <person name="Jin L."/>
        </authorList>
    </citation>
    <scope>NUCLEOTIDE SEQUENCE</scope>
    <source>
        <strain evidence="6">S2-11-2</strain>
    </source>
</reference>
<dbReference type="InterPro" id="IPR044527">
    <property type="entry name" value="NrtA/CpmA_ABC-bd_dom"/>
</dbReference>
<organism evidence="6 7">
    <name type="scientific">Bradyrhizobium sediminis</name>
    <dbReference type="NCBI Taxonomy" id="2840469"/>
    <lineage>
        <taxon>Bacteria</taxon>
        <taxon>Pseudomonadati</taxon>
        <taxon>Pseudomonadota</taxon>
        <taxon>Alphaproteobacteria</taxon>
        <taxon>Hyphomicrobiales</taxon>
        <taxon>Nitrobacteraceae</taxon>
        <taxon>Bradyrhizobium</taxon>
    </lineage>
</organism>
<dbReference type="KEGG" id="bsei:KMZ68_14005"/>
<evidence type="ECO:0000313" key="7">
    <source>
        <dbReference type="Proteomes" id="UP000680805"/>
    </source>
</evidence>
<evidence type="ECO:0000256" key="5">
    <source>
        <dbReference type="ARBA" id="ARBA00023136"/>
    </source>
</evidence>
<keyword evidence="3" id="KW-1003">Cell membrane</keyword>
<dbReference type="SUPFAM" id="SSF53850">
    <property type="entry name" value="Periplasmic binding protein-like II"/>
    <property type="match status" value="1"/>
</dbReference>
<sequence>MTTPLRIGFIPLADAAALIVAVDKGFAAAEGLDVTLVREVSWSNVRDKLNIGIFDAAHLLAPVAIASSLGLGHVKVPIVAPFNLGINGNAITVSPALHTAIMGEIEGDPFDPMATALALSRVVAARRRSGAEPLTFGMTFPFSTHNYQLRFWMAAGGVDPDEDVRLVVLPPPYMVDSLANGHVDAFCVGAPWNSVAVDLGVGHILHFVADILVHAVEKVLAVRQDWSEKNPQVLAALVRAHDRAADFIEQPQNRAEAARILGAPERIGIDAEVIRRTLDGRLKISPDGTMRESSRYLLVGREGAARPDPVQAAWLYAQMVRWGQTTISPEALKTAMAVFRPDLYDAALGREATARAPDAIGAFAGPAFDANDIAGHLAAFKIGHWKA</sequence>
<gene>
    <name evidence="6" type="ORF">KMZ68_14005</name>
</gene>
<dbReference type="EMBL" id="CP076135">
    <property type="protein sequence ID" value="QWG16158.1"/>
    <property type="molecule type" value="Genomic_DNA"/>
</dbReference>
<dbReference type="Pfam" id="PF13379">
    <property type="entry name" value="NMT1_2"/>
    <property type="match status" value="1"/>
</dbReference>
<evidence type="ECO:0000313" key="6">
    <source>
        <dbReference type="EMBL" id="QWG16158.1"/>
    </source>
</evidence>
<name>A0A975NJ77_9BRAD</name>
<evidence type="ECO:0000256" key="1">
    <source>
        <dbReference type="ARBA" id="ARBA00004308"/>
    </source>
</evidence>
<dbReference type="AlphaFoldDB" id="A0A975NJ77"/>
<dbReference type="Gene3D" id="3.40.190.10">
    <property type="entry name" value="Periplasmic binding protein-like II"/>
    <property type="match status" value="2"/>
</dbReference>
<evidence type="ECO:0000256" key="4">
    <source>
        <dbReference type="ARBA" id="ARBA00022519"/>
    </source>
</evidence>
<protein>
    <submittedName>
        <fullName evidence="6">ABC transporter substrate-binding protein</fullName>
    </submittedName>
</protein>
<proteinExistence type="predicted"/>
<dbReference type="PANTHER" id="PTHR30024">
    <property type="entry name" value="ALIPHATIC SULFONATES-BINDING PROTEIN-RELATED"/>
    <property type="match status" value="1"/>
</dbReference>
<evidence type="ECO:0000256" key="2">
    <source>
        <dbReference type="ARBA" id="ARBA00022448"/>
    </source>
</evidence>
<dbReference type="PANTHER" id="PTHR30024:SF43">
    <property type="entry name" value="BLL4572 PROTEIN"/>
    <property type="match status" value="1"/>
</dbReference>
<keyword evidence="5" id="KW-0472">Membrane</keyword>